<reference evidence="2" key="1">
    <citation type="submission" date="2020-03" db="EMBL/GenBank/DDBJ databases">
        <authorList>
            <person name="Weist P."/>
        </authorList>
    </citation>
    <scope>NUCLEOTIDE SEQUENCE</scope>
</reference>
<name>A0A9N7VXC8_PLEPL</name>
<gene>
    <name evidence="2" type="ORF">PLEPLA_LOCUS48997</name>
</gene>
<evidence type="ECO:0000256" key="1">
    <source>
        <dbReference type="SAM" id="MobiDB-lite"/>
    </source>
</evidence>
<feature type="region of interest" description="Disordered" evidence="1">
    <location>
        <begin position="22"/>
        <end position="41"/>
    </location>
</feature>
<accession>A0A9N7VXC8</accession>
<feature type="compositionally biased region" description="Basic residues" evidence="1">
    <location>
        <begin position="91"/>
        <end position="100"/>
    </location>
</feature>
<keyword evidence="3" id="KW-1185">Reference proteome</keyword>
<feature type="compositionally biased region" description="Gly residues" evidence="1">
    <location>
        <begin position="133"/>
        <end position="145"/>
    </location>
</feature>
<feature type="compositionally biased region" description="Polar residues" evidence="1">
    <location>
        <begin position="71"/>
        <end position="85"/>
    </location>
</feature>
<evidence type="ECO:0000313" key="3">
    <source>
        <dbReference type="Proteomes" id="UP001153269"/>
    </source>
</evidence>
<organism evidence="2 3">
    <name type="scientific">Pleuronectes platessa</name>
    <name type="common">European plaice</name>
    <dbReference type="NCBI Taxonomy" id="8262"/>
    <lineage>
        <taxon>Eukaryota</taxon>
        <taxon>Metazoa</taxon>
        <taxon>Chordata</taxon>
        <taxon>Craniata</taxon>
        <taxon>Vertebrata</taxon>
        <taxon>Euteleostomi</taxon>
        <taxon>Actinopterygii</taxon>
        <taxon>Neopterygii</taxon>
        <taxon>Teleostei</taxon>
        <taxon>Neoteleostei</taxon>
        <taxon>Acanthomorphata</taxon>
        <taxon>Carangaria</taxon>
        <taxon>Pleuronectiformes</taxon>
        <taxon>Pleuronectoidei</taxon>
        <taxon>Pleuronectidae</taxon>
        <taxon>Pleuronectes</taxon>
    </lineage>
</organism>
<comment type="caution">
    <text evidence="2">The sequence shown here is derived from an EMBL/GenBank/DDBJ whole genome shotgun (WGS) entry which is preliminary data.</text>
</comment>
<sequence length="322" mass="35549">MSERVFFSSCSHLWKHMVSHQAPGRRRRRLSLPDPAERHTPNNMEQLAFKYMDLCKVESSTDTDSEISPRWSDTSTMGCVSSAPESETLRRTPKPLKPRHGCSSLFLDPYDGSSEDSDESHLDVSISRRTRQQGGGGGGGGGGRRFLGRSRRFILHHPPSVALRDVMKDGKRDPATTQQLQHPVDVQMKCGSDSELWVYELDILPSHSNREVCGDLAAKMTNDSQASAQTMDIELQLHDSGLVASRSSTPNTPGPPTLVVRGSSWMMDSSSERSPSPCDLRSLYKRKLSLPGAEVVEVGQRKRQCVVHMGEEEAGDSASEPC</sequence>
<proteinExistence type="predicted"/>
<dbReference type="EMBL" id="CADEAL010004510">
    <property type="protein sequence ID" value="CAB1461122.1"/>
    <property type="molecule type" value="Genomic_DNA"/>
</dbReference>
<evidence type="ECO:0000313" key="2">
    <source>
        <dbReference type="EMBL" id="CAB1461122.1"/>
    </source>
</evidence>
<dbReference type="Proteomes" id="UP001153269">
    <property type="component" value="Unassembled WGS sequence"/>
</dbReference>
<dbReference type="AlphaFoldDB" id="A0A9N7VXC8"/>
<protein>
    <submittedName>
        <fullName evidence="2">Uncharacterized protein</fullName>
    </submittedName>
</protein>
<feature type="region of interest" description="Disordered" evidence="1">
    <location>
        <begin position="62"/>
        <end position="146"/>
    </location>
</feature>